<proteinExistence type="predicted"/>
<comment type="caution">
    <text evidence="2">The sequence shown here is derived from an EMBL/GenBank/DDBJ whole genome shotgun (WGS) entry which is preliminary data.</text>
</comment>
<organism evidence="2 3">
    <name type="scientific">Paramarasmius palmivorus</name>
    <dbReference type="NCBI Taxonomy" id="297713"/>
    <lineage>
        <taxon>Eukaryota</taxon>
        <taxon>Fungi</taxon>
        <taxon>Dikarya</taxon>
        <taxon>Basidiomycota</taxon>
        <taxon>Agaricomycotina</taxon>
        <taxon>Agaricomycetes</taxon>
        <taxon>Agaricomycetidae</taxon>
        <taxon>Agaricales</taxon>
        <taxon>Marasmiineae</taxon>
        <taxon>Marasmiaceae</taxon>
        <taxon>Paramarasmius</taxon>
    </lineage>
</organism>
<dbReference type="AlphaFoldDB" id="A0AAW0D4U9"/>
<evidence type="ECO:0000313" key="2">
    <source>
        <dbReference type="EMBL" id="KAK7047688.1"/>
    </source>
</evidence>
<dbReference type="Proteomes" id="UP001383192">
    <property type="component" value="Unassembled WGS sequence"/>
</dbReference>
<keyword evidence="3" id="KW-1185">Reference proteome</keyword>
<gene>
    <name evidence="2" type="ORF">VNI00_006456</name>
</gene>
<feature type="region of interest" description="Disordered" evidence="1">
    <location>
        <begin position="139"/>
        <end position="160"/>
    </location>
</feature>
<evidence type="ECO:0000313" key="3">
    <source>
        <dbReference type="Proteomes" id="UP001383192"/>
    </source>
</evidence>
<evidence type="ECO:0000256" key="1">
    <source>
        <dbReference type="SAM" id="MobiDB-lite"/>
    </source>
</evidence>
<sequence>MRTPSDITSIYSSTGTYTTTSSIRGLGSLSGIAIRKLGEVVIYGIDSIMIRRRLTQIGERFSDTGHADEQCFNDLLEFSRHTVRKRALRLIMAKIGSLDFGDLAVSAVALRSSADFRHHVSSVLSCLWWDDTDSDTITVSSSSTHDSPPPSRSGKMSPRSAGCESYMVSLPVRDAEQAPDFLLCAPATLYLAVIASLGDQEHSRIIIELGVLSFLRELGCYDIRVHSTYGGLASQLLLRTLTTRLDKVYDHLAYSRVTACLGEKKDTLREEMTGLHLDPYEAYGQLDIDVSTLLESARSFMQTMSNFVMHGDSIFLGRDHTFKKLQSTWLTYLQELRNRQRAIQAAKKIPITQYVIA</sequence>
<name>A0AAW0D4U9_9AGAR</name>
<reference evidence="2 3" key="1">
    <citation type="submission" date="2024-01" db="EMBL/GenBank/DDBJ databases">
        <title>A draft genome for a cacao thread blight-causing isolate of Paramarasmius palmivorus.</title>
        <authorList>
            <person name="Baruah I.K."/>
            <person name="Bukari Y."/>
            <person name="Amoako-Attah I."/>
            <person name="Meinhardt L.W."/>
            <person name="Bailey B.A."/>
            <person name="Cohen S.P."/>
        </authorList>
    </citation>
    <scope>NUCLEOTIDE SEQUENCE [LARGE SCALE GENOMIC DNA]</scope>
    <source>
        <strain evidence="2 3">GH-12</strain>
    </source>
</reference>
<accession>A0AAW0D4U9</accession>
<protein>
    <submittedName>
        <fullName evidence="2">Uncharacterized protein</fullName>
    </submittedName>
</protein>
<dbReference type="EMBL" id="JAYKXP010000019">
    <property type="protein sequence ID" value="KAK7047688.1"/>
    <property type="molecule type" value="Genomic_DNA"/>
</dbReference>